<feature type="domain" description="Histidine kinase" evidence="10">
    <location>
        <begin position="239"/>
        <end position="362"/>
    </location>
</feature>
<dbReference type="Proteomes" id="UP000694565">
    <property type="component" value="Unplaced"/>
</dbReference>
<dbReference type="GO" id="GO:0004740">
    <property type="term" value="F:pyruvate dehydrogenase (acetyl-transferring) kinase activity"/>
    <property type="evidence" value="ECO:0007669"/>
    <property type="project" value="TreeGrafter"/>
</dbReference>
<keyword evidence="6 9" id="KW-0067">ATP-binding</keyword>
<dbReference type="PROSITE" id="PS50109">
    <property type="entry name" value="HIS_KIN"/>
    <property type="match status" value="1"/>
</dbReference>
<dbReference type="InterPro" id="IPR005467">
    <property type="entry name" value="His_kinase_dom"/>
</dbReference>
<dbReference type="AlphaFoldDB" id="A0A8C3G986"/>
<evidence type="ECO:0000256" key="8">
    <source>
        <dbReference type="ARBA" id="ARBA00023128"/>
    </source>
</evidence>
<keyword evidence="8 9" id="KW-0496">Mitochondrion</keyword>
<dbReference type="Pfam" id="PF02518">
    <property type="entry name" value="HATPase_c"/>
    <property type="match status" value="1"/>
</dbReference>
<dbReference type="Ensembl" id="ENSCLMT00005045502.1">
    <property type="protein sequence ID" value="ENSCLMP00005043943.1"/>
    <property type="gene ID" value="ENSCLMG00005020254.1"/>
</dbReference>
<dbReference type="FunFam" id="3.30.565.10:FF:000007">
    <property type="entry name" value="Mitochondrial pyruvate dehydrogenase kinase isoform 2"/>
    <property type="match status" value="1"/>
</dbReference>
<comment type="similarity">
    <text evidence="2 9">Belongs to the PDK/BCKDK protein kinase family.</text>
</comment>
<accession>A0A8C3G986</accession>
<organism evidence="11 12">
    <name type="scientific">Cyclopterus lumpus</name>
    <name type="common">Lumpsucker</name>
    <dbReference type="NCBI Taxonomy" id="8103"/>
    <lineage>
        <taxon>Eukaryota</taxon>
        <taxon>Metazoa</taxon>
        <taxon>Chordata</taxon>
        <taxon>Craniata</taxon>
        <taxon>Vertebrata</taxon>
        <taxon>Euteleostomi</taxon>
        <taxon>Actinopterygii</taxon>
        <taxon>Neopterygii</taxon>
        <taxon>Teleostei</taxon>
        <taxon>Neoteleostei</taxon>
        <taxon>Acanthomorphata</taxon>
        <taxon>Eupercaria</taxon>
        <taxon>Perciformes</taxon>
        <taxon>Cottioidei</taxon>
        <taxon>Cottales</taxon>
        <taxon>Cyclopteridae</taxon>
        <taxon>Cyclopterus</taxon>
    </lineage>
</organism>
<dbReference type="SUPFAM" id="SSF69012">
    <property type="entry name" value="alpha-ketoacid dehydrogenase kinase, N-terminal domain"/>
    <property type="match status" value="1"/>
</dbReference>
<protein>
    <recommendedName>
        <fullName evidence="9">Protein-serine/threonine kinase</fullName>
        <ecNumber evidence="9">2.7.11.-</ecNumber>
    </recommendedName>
</protein>
<keyword evidence="5 9" id="KW-0418">Kinase</keyword>
<dbReference type="InterPro" id="IPR036890">
    <property type="entry name" value="HATPase_C_sf"/>
</dbReference>
<dbReference type="SMART" id="SM00387">
    <property type="entry name" value="HATPase_c"/>
    <property type="match status" value="1"/>
</dbReference>
<dbReference type="GeneTree" id="ENSGT01030000234646"/>
<dbReference type="GO" id="GO:0005524">
    <property type="term" value="F:ATP binding"/>
    <property type="evidence" value="ECO:0007669"/>
    <property type="project" value="UniProtKB-UniRule"/>
</dbReference>
<dbReference type="PANTHER" id="PTHR11947">
    <property type="entry name" value="PYRUVATE DEHYDROGENASE KINASE"/>
    <property type="match status" value="1"/>
</dbReference>
<comment type="subcellular location">
    <subcellularLocation>
        <location evidence="1 9">Mitochondrion matrix</location>
    </subcellularLocation>
</comment>
<keyword evidence="7" id="KW-0809">Transit peptide</keyword>
<dbReference type="GO" id="GO:0010906">
    <property type="term" value="P:regulation of glucose metabolic process"/>
    <property type="evidence" value="ECO:0007669"/>
    <property type="project" value="TreeGrafter"/>
</dbReference>
<dbReference type="InterPro" id="IPR018955">
    <property type="entry name" value="BCDHK/PDK_N"/>
</dbReference>
<keyword evidence="3 9" id="KW-0808">Transferase</keyword>
<dbReference type="GO" id="GO:0005759">
    <property type="term" value="C:mitochondrial matrix"/>
    <property type="evidence" value="ECO:0007669"/>
    <property type="project" value="UniProtKB-SubCell"/>
</dbReference>
<dbReference type="Pfam" id="PF10436">
    <property type="entry name" value="BCDHK_Adom3"/>
    <property type="match status" value="1"/>
</dbReference>
<keyword evidence="12" id="KW-1185">Reference proteome</keyword>
<dbReference type="Gene3D" id="3.30.565.10">
    <property type="entry name" value="Histidine kinase-like ATPase, C-terminal domain"/>
    <property type="match status" value="1"/>
</dbReference>
<evidence type="ECO:0000256" key="9">
    <source>
        <dbReference type="RuleBase" id="RU366032"/>
    </source>
</evidence>
<gene>
    <name evidence="11" type="primary">LOC117734678</name>
</gene>
<evidence type="ECO:0000256" key="4">
    <source>
        <dbReference type="ARBA" id="ARBA00022741"/>
    </source>
</evidence>
<dbReference type="InterPro" id="IPR039028">
    <property type="entry name" value="BCKD/PDK"/>
</dbReference>
<dbReference type="SUPFAM" id="SSF55874">
    <property type="entry name" value="ATPase domain of HSP90 chaperone/DNA topoisomerase II/histidine kinase"/>
    <property type="match status" value="1"/>
</dbReference>
<sequence length="404" mass="46284">MRLVRSLVKTAVRVNVPKHVDHFSKFSPSPLSMKQFLDFGSTNACERTSFVFLRQELPVRLSNIMKEIEVLPDRLLATPSVQMLHSWYTQSLMEILEFLDKSPDDHRVLEMFVEVLESIRNRHNEVVPTMAQGIIEYKDAFSRRDAVTDHNIQYFLDRFYTSRISIRMLINQHTLVFNGNTNPAHPNTIGCIDSICDVSEVVRDAYESAKLLCEQYYLGAPELELRQMNGDPIHISYVPSHLYHMLFELFKNAMRATIENQETSTTLPPIKVMVALGGEDLSIQMSDRGGGVPFRKTERLFSYMYSTAPRPSIGDKHRAPLAGFGYGLPISRLYTRYFQGDLQLYSMEGHGTDAVIYLKALSKDSVERLPVFNKTTLRHYKLSLEADDWCVPSKEPLDLANLCM</sequence>
<name>A0A8C3G986_CYCLU</name>
<evidence type="ECO:0000256" key="2">
    <source>
        <dbReference type="ARBA" id="ARBA00006155"/>
    </source>
</evidence>
<reference evidence="11" key="1">
    <citation type="submission" date="2025-08" db="UniProtKB">
        <authorList>
            <consortium name="Ensembl"/>
        </authorList>
    </citation>
    <scope>IDENTIFICATION</scope>
</reference>
<dbReference type="FunFam" id="1.20.140.20:FF:000001">
    <property type="entry name" value="[Pyruvate dehydrogenase (acetyl-transferring)] kinase isozyme 2, mitochondrial"/>
    <property type="match status" value="1"/>
</dbReference>
<evidence type="ECO:0000256" key="6">
    <source>
        <dbReference type="ARBA" id="ARBA00022840"/>
    </source>
</evidence>
<proteinExistence type="inferred from homology"/>
<evidence type="ECO:0000259" key="10">
    <source>
        <dbReference type="PROSITE" id="PS50109"/>
    </source>
</evidence>
<evidence type="ECO:0000256" key="7">
    <source>
        <dbReference type="ARBA" id="ARBA00022946"/>
    </source>
</evidence>
<reference evidence="11" key="2">
    <citation type="submission" date="2025-09" db="UniProtKB">
        <authorList>
            <consortium name="Ensembl"/>
        </authorList>
    </citation>
    <scope>IDENTIFICATION</scope>
</reference>
<dbReference type="PANTHER" id="PTHR11947:SF15">
    <property type="entry name" value="[PYRUVATE DEHYDROGENASE (ACETYL-TRANSFERRING)] KINASE ISOZYME 2, MITOCHONDRIAL"/>
    <property type="match status" value="1"/>
</dbReference>
<evidence type="ECO:0000313" key="11">
    <source>
        <dbReference type="Ensembl" id="ENSCLMP00005043943.1"/>
    </source>
</evidence>
<keyword evidence="4 9" id="KW-0547">Nucleotide-binding</keyword>
<dbReference type="Gene3D" id="1.20.140.20">
    <property type="entry name" value="Alpha-ketoacid/pyruvate dehydrogenase kinase, N-terminal domain"/>
    <property type="match status" value="1"/>
</dbReference>
<dbReference type="InterPro" id="IPR003594">
    <property type="entry name" value="HATPase_dom"/>
</dbReference>
<evidence type="ECO:0000313" key="12">
    <source>
        <dbReference type="Proteomes" id="UP000694565"/>
    </source>
</evidence>
<dbReference type="CDD" id="cd16929">
    <property type="entry name" value="HATPase_PDK-like"/>
    <property type="match status" value="1"/>
</dbReference>
<dbReference type="InterPro" id="IPR036784">
    <property type="entry name" value="AK/P_DHK_N_sf"/>
</dbReference>
<dbReference type="EC" id="2.7.11.-" evidence="9"/>
<evidence type="ECO:0000256" key="1">
    <source>
        <dbReference type="ARBA" id="ARBA00004305"/>
    </source>
</evidence>
<evidence type="ECO:0000256" key="5">
    <source>
        <dbReference type="ARBA" id="ARBA00022777"/>
    </source>
</evidence>
<evidence type="ECO:0000256" key="3">
    <source>
        <dbReference type="ARBA" id="ARBA00022679"/>
    </source>
</evidence>